<evidence type="ECO:0000256" key="1">
    <source>
        <dbReference type="SAM" id="MobiDB-lite"/>
    </source>
</evidence>
<feature type="region of interest" description="Disordered" evidence="1">
    <location>
        <begin position="40"/>
        <end position="83"/>
    </location>
</feature>
<name>A0AAV5KDV7_9ROSI</name>
<organism evidence="2 3">
    <name type="scientific">Rubroshorea leprosula</name>
    <dbReference type="NCBI Taxonomy" id="152421"/>
    <lineage>
        <taxon>Eukaryota</taxon>
        <taxon>Viridiplantae</taxon>
        <taxon>Streptophyta</taxon>
        <taxon>Embryophyta</taxon>
        <taxon>Tracheophyta</taxon>
        <taxon>Spermatophyta</taxon>
        <taxon>Magnoliopsida</taxon>
        <taxon>eudicotyledons</taxon>
        <taxon>Gunneridae</taxon>
        <taxon>Pentapetalae</taxon>
        <taxon>rosids</taxon>
        <taxon>malvids</taxon>
        <taxon>Malvales</taxon>
        <taxon>Dipterocarpaceae</taxon>
        <taxon>Rubroshorea</taxon>
    </lineage>
</organism>
<dbReference type="EMBL" id="BPVZ01000061">
    <property type="protein sequence ID" value="GKV22779.1"/>
    <property type="molecule type" value="Genomic_DNA"/>
</dbReference>
<dbReference type="Proteomes" id="UP001054252">
    <property type="component" value="Unassembled WGS sequence"/>
</dbReference>
<sequence>MTNRARKNKSLCKKSMTMVANILRLSSLYLATMTLRSQPKLDGGGRNFMPRPPDTAVDVSSMTAPIRQPSPRDVELHSDDQMDPAINNIDERAWGFITRIYEKNRRQLMNSA</sequence>
<proteinExistence type="predicted"/>
<evidence type="ECO:0000313" key="3">
    <source>
        <dbReference type="Proteomes" id="UP001054252"/>
    </source>
</evidence>
<keyword evidence="3" id="KW-1185">Reference proteome</keyword>
<feature type="compositionally biased region" description="Basic and acidic residues" evidence="1">
    <location>
        <begin position="70"/>
        <end position="80"/>
    </location>
</feature>
<dbReference type="AlphaFoldDB" id="A0AAV5KDV7"/>
<comment type="caution">
    <text evidence="2">The sequence shown here is derived from an EMBL/GenBank/DDBJ whole genome shotgun (WGS) entry which is preliminary data.</text>
</comment>
<gene>
    <name evidence="2" type="ORF">SLEP1_g32605</name>
</gene>
<evidence type="ECO:0000313" key="2">
    <source>
        <dbReference type="EMBL" id="GKV22779.1"/>
    </source>
</evidence>
<protein>
    <submittedName>
        <fullName evidence="2">Uncharacterized protein</fullName>
    </submittedName>
</protein>
<reference evidence="2 3" key="1">
    <citation type="journal article" date="2021" name="Commun. Biol.">
        <title>The genome of Shorea leprosula (Dipterocarpaceae) highlights the ecological relevance of drought in aseasonal tropical rainforests.</title>
        <authorList>
            <person name="Ng K.K.S."/>
            <person name="Kobayashi M.J."/>
            <person name="Fawcett J.A."/>
            <person name="Hatakeyama M."/>
            <person name="Paape T."/>
            <person name="Ng C.H."/>
            <person name="Ang C.C."/>
            <person name="Tnah L.H."/>
            <person name="Lee C.T."/>
            <person name="Nishiyama T."/>
            <person name="Sese J."/>
            <person name="O'Brien M.J."/>
            <person name="Copetti D."/>
            <person name="Mohd Noor M.I."/>
            <person name="Ong R.C."/>
            <person name="Putra M."/>
            <person name="Sireger I.Z."/>
            <person name="Indrioko S."/>
            <person name="Kosugi Y."/>
            <person name="Izuno A."/>
            <person name="Isagi Y."/>
            <person name="Lee S.L."/>
            <person name="Shimizu K.K."/>
        </authorList>
    </citation>
    <scope>NUCLEOTIDE SEQUENCE [LARGE SCALE GENOMIC DNA]</scope>
    <source>
        <strain evidence="2">214</strain>
    </source>
</reference>
<accession>A0AAV5KDV7</accession>